<comment type="caution">
    <text evidence="4">The sequence shown here is derived from an EMBL/GenBank/DDBJ whole genome shotgun (WGS) entry which is preliminary data.</text>
</comment>
<evidence type="ECO:0000256" key="2">
    <source>
        <dbReference type="SAM" id="SignalP"/>
    </source>
</evidence>
<dbReference type="PANTHER" id="PTHR37273:SF1">
    <property type="entry name" value="ADL397C-AP"/>
    <property type="match status" value="1"/>
</dbReference>
<organism evidence="4 5">
    <name type="scientific">Lasallia pustulata</name>
    <dbReference type="NCBI Taxonomy" id="136370"/>
    <lineage>
        <taxon>Eukaryota</taxon>
        <taxon>Fungi</taxon>
        <taxon>Dikarya</taxon>
        <taxon>Ascomycota</taxon>
        <taxon>Pezizomycotina</taxon>
        <taxon>Lecanoromycetes</taxon>
        <taxon>OSLEUM clade</taxon>
        <taxon>Umbilicariomycetidae</taxon>
        <taxon>Umbilicariales</taxon>
        <taxon>Umbilicariaceae</taxon>
        <taxon>Lasallia</taxon>
    </lineage>
</organism>
<protein>
    <recommendedName>
        <fullName evidence="3">CREG-like beta-barrel domain-containing protein</fullName>
    </recommendedName>
</protein>
<proteinExistence type="predicted"/>
<name>A0A5M8PXT9_9LECA</name>
<evidence type="ECO:0000259" key="3">
    <source>
        <dbReference type="Pfam" id="PF13883"/>
    </source>
</evidence>
<dbReference type="Gene3D" id="2.30.110.10">
    <property type="entry name" value="Electron Transport, Fmn-binding Protein, Chain A"/>
    <property type="match status" value="1"/>
</dbReference>
<evidence type="ECO:0000313" key="5">
    <source>
        <dbReference type="Proteomes" id="UP000324767"/>
    </source>
</evidence>
<dbReference type="SUPFAM" id="SSF50475">
    <property type="entry name" value="FMN-binding split barrel"/>
    <property type="match status" value="1"/>
</dbReference>
<reference evidence="4 5" key="1">
    <citation type="submission" date="2019-09" db="EMBL/GenBank/DDBJ databases">
        <title>The hologenome of the rock-dwelling lichen Lasallia pustulata.</title>
        <authorList>
            <person name="Greshake Tzovaras B."/>
            <person name="Segers F."/>
            <person name="Bicker A."/>
            <person name="Dal Grande F."/>
            <person name="Otte J."/>
            <person name="Hankeln T."/>
            <person name="Schmitt I."/>
            <person name="Ebersberger I."/>
        </authorList>
    </citation>
    <scope>NUCLEOTIDE SEQUENCE [LARGE SCALE GENOMIC DNA]</scope>
    <source>
        <strain evidence="4">A1-1</strain>
    </source>
</reference>
<sequence>MRLHALLPLFLVPLAAASTPQVLQHVFSNPPSTSDFHIPSIHDSAVLARRILHLSSIATLSTVFPSHYAVSEDRPPDMGGSPIGLTDYYAACPPYQSDPTILAVSIATSFKNAAAGSNLALSLRYHAPPPSARPPAKDRYTYSTANLPRFSLIGHIEALSSAEERAHNVSGCFLDRHPDAKLWTPGNKIHESYWARLVVEEIYWFGGFGDRAYIGWIPEEVWRNVSMHEVESARLPGEEGWEERESVETGWEKEEI</sequence>
<accession>A0A5M8PXT9</accession>
<keyword evidence="2" id="KW-0732">Signal</keyword>
<dbReference type="PANTHER" id="PTHR37273">
    <property type="entry name" value="CHROMOSOME 8, WHOLE GENOME SHOTGUN SEQUENCE"/>
    <property type="match status" value="1"/>
</dbReference>
<dbReference type="InterPro" id="IPR055343">
    <property type="entry name" value="CREG_beta-barrel"/>
</dbReference>
<dbReference type="InterPro" id="IPR012349">
    <property type="entry name" value="Split_barrel_FMN-bd"/>
</dbReference>
<evidence type="ECO:0000313" key="4">
    <source>
        <dbReference type="EMBL" id="KAA6414221.1"/>
    </source>
</evidence>
<dbReference type="Proteomes" id="UP000324767">
    <property type="component" value="Unassembled WGS sequence"/>
</dbReference>
<dbReference type="Pfam" id="PF13883">
    <property type="entry name" value="CREG_beta-barrel"/>
    <property type="match status" value="1"/>
</dbReference>
<dbReference type="AlphaFoldDB" id="A0A5M8PXT9"/>
<dbReference type="EMBL" id="VXIT01000003">
    <property type="protein sequence ID" value="KAA6414221.1"/>
    <property type="molecule type" value="Genomic_DNA"/>
</dbReference>
<feature type="domain" description="CREG-like beta-barrel" evidence="3">
    <location>
        <begin position="39"/>
        <end position="220"/>
    </location>
</feature>
<feature type="signal peptide" evidence="2">
    <location>
        <begin position="1"/>
        <end position="17"/>
    </location>
</feature>
<feature type="chain" id="PRO_5024340716" description="CREG-like beta-barrel domain-containing protein" evidence="2">
    <location>
        <begin position="18"/>
        <end position="256"/>
    </location>
</feature>
<dbReference type="OrthoDB" id="2138282at2759"/>
<evidence type="ECO:0000256" key="1">
    <source>
        <dbReference type="SAM" id="MobiDB-lite"/>
    </source>
</evidence>
<feature type="compositionally biased region" description="Basic and acidic residues" evidence="1">
    <location>
        <begin position="243"/>
        <end position="256"/>
    </location>
</feature>
<gene>
    <name evidence="4" type="ORF">FRX48_02584</name>
</gene>
<feature type="region of interest" description="Disordered" evidence="1">
    <location>
        <begin position="237"/>
        <end position="256"/>
    </location>
</feature>